<accession>A0A5R8WNL9</accession>
<dbReference type="Pfam" id="PF14054">
    <property type="entry name" value="DUF4249"/>
    <property type="match status" value="1"/>
</dbReference>
<evidence type="ECO:0000313" key="2">
    <source>
        <dbReference type="Proteomes" id="UP000305517"/>
    </source>
</evidence>
<dbReference type="Proteomes" id="UP000305517">
    <property type="component" value="Unassembled WGS sequence"/>
</dbReference>
<comment type="caution">
    <text evidence="1">The sequence shown here is derived from an EMBL/GenBank/DDBJ whole genome shotgun (WGS) entry which is preliminary data.</text>
</comment>
<reference evidence="1 2" key="1">
    <citation type="submission" date="2019-05" db="EMBL/GenBank/DDBJ databases">
        <title>Hymenobacter edaphi sp. nov., isolated from abandoned arsenic-contaminated farmland soil.</title>
        <authorList>
            <person name="Nie L."/>
        </authorList>
    </citation>
    <scope>NUCLEOTIDE SEQUENCE [LARGE SCALE GENOMIC DNA]</scope>
    <source>
        <strain evidence="1 2">1-3-3-8</strain>
    </source>
</reference>
<dbReference type="OrthoDB" id="878431at2"/>
<gene>
    <name evidence="1" type="ORF">FDY95_13785</name>
</gene>
<keyword evidence="2" id="KW-1185">Reference proteome</keyword>
<dbReference type="PROSITE" id="PS51257">
    <property type="entry name" value="PROKAR_LIPOPROTEIN"/>
    <property type="match status" value="1"/>
</dbReference>
<evidence type="ECO:0000313" key="1">
    <source>
        <dbReference type="EMBL" id="TLM91629.1"/>
    </source>
</evidence>
<dbReference type="InterPro" id="IPR025345">
    <property type="entry name" value="DUF4249"/>
</dbReference>
<name>A0A5R8WNL9_9BACT</name>
<dbReference type="RefSeq" id="WP_138078434.1">
    <property type="nucleotide sequence ID" value="NZ_VAJM01000006.1"/>
</dbReference>
<organism evidence="1 2">
    <name type="scientific">Hymenobacter jeollabukensis</name>
    <dbReference type="NCBI Taxonomy" id="2025313"/>
    <lineage>
        <taxon>Bacteria</taxon>
        <taxon>Pseudomonadati</taxon>
        <taxon>Bacteroidota</taxon>
        <taxon>Cytophagia</taxon>
        <taxon>Cytophagales</taxon>
        <taxon>Hymenobacteraceae</taxon>
        <taxon>Hymenobacter</taxon>
    </lineage>
</organism>
<proteinExistence type="predicted"/>
<dbReference type="EMBL" id="VAJM01000006">
    <property type="protein sequence ID" value="TLM91629.1"/>
    <property type="molecule type" value="Genomic_DNA"/>
</dbReference>
<dbReference type="AlphaFoldDB" id="A0A5R8WNL9"/>
<sequence length="312" mass="33975">MLPKRYLLLGFGLSGCVDQISADLPAPPKVLVVNSILTPDSVVRVQVSRVASAVDTSARALAAAEVRLLAPGQPAEVLRNQGRGLYASVRRPADGGVYTVRVQAPGYPTAQATDTLPVRVPIREAWYSFPTGTDRNNEPLGTLVVRFDDPAATRNYYELVAYQEQATPSRVIRSQDYELDVRGNAALAAEGDAEFMPATLVFSDQLFNGQAFELRATFKAQGYGSGGTVNGQPVPPRVLGSVRVVLRTVSRAYYQYRKSWTRHLYNQGTHGPNGNLAQLLFLGDPTRMYSNVEPGYGVVVGHAQEDRVVPLR</sequence>
<protein>
    <submittedName>
        <fullName evidence="1">DUF4249 domain-containing protein</fullName>
    </submittedName>
</protein>